<reference evidence="3 4" key="1">
    <citation type="journal article" date="2009" name="PLoS ONE">
        <title>Complete genome sequence of the aerobic CO-oxidizing thermophile Thermomicrobium roseum.</title>
        <authorList>
            <person name="Wu D."/>
            <person name="Raymond J."/>
            <person name="Wu M."/>
            <person name="Chatterji S."/>
            <person name="Ren Q."/>
            <person name="Graham J.E."/>
            <person name="Bryant D.A."/>
            <person name="Robb F."/>
            <person name="Colman A."/>
            <person name="Tallon L.J."/>
            <person name="Badger J.H."/>
            <person name="Madupu R."/>
            <person name="Ward N.L."/>
            <person name="Eisen J.A."/>
        </authorList>
    </citation>
    <scope>NUCLEOTIDE SEQUENCE [LARGE SCALE GENOMIC DNA]</scope>
    <source>
        <strain evidence="4">ATCC 27502 / DSM 5159 / P-2</strain>
        <plasmid evidence="3">unnamed</plasmid>
    </source>
</reference>
<dbReference type="Pfam" id="PF06500">
    <property type="entry name" value="FrsA-like"/>
    <property type="match status" value="1"/>
</dbReference>
<protein>
    <recommendedName>
        <fullName evidence="5">Alpha/beta fold hydrolase</fullName>
    </recommendedName>
</protein>
<dbReference type="PANTHER" id="PTHR22946:SF12">
    <property type="entry name" value="CONIDIAL PIGMENT BIOSYNTHESIS PROTEIN AYG1 (AFU_ORTHOLOGUE AFUA_2G17550)"/>
    <property type="match status" value="1"/>
</dbReference>
<dbReference type="SUPFAM" id="SSF53474">
    <property type="entry name" value="alpha/beta-Hydrolases"/>
    <property type="match status" value="1"/>
</dbReference>
<dbReference type="HOGENOM" id="CLU_034451_4_0_0"/>
<dbReference type="InterPro" id="IPR050261">
    <property type="entry name" value="FrsA_esterase"/>
</dbReference>
<sequence>MPQRPIAARQMQFRPSRASPVPFPLSNAERLGHAERSRGLQAPLRSPANRRIDRTVHDRPFQRCLADMPVQVGKPLSERSFHTPDLDAPDRRDCLAASPHPLKHAGKRPRTPHARVSWRILVREGSVFRLARTVGIKFLVANRVPLAVLDLVLRLASAAALSPAGRYRFLLAGIHPRSLTTTLRRVRRLHDWPRAWVRAAHDYLLAAHERAVAGEVRLAAEYQRVAALCYHFAHVLALGDHRYRQQLYTSAVRLFRAAAPHLERPILPIEIPWHGIALPGYLCLPSDRPAPVVVFLNGASTVKEEMIGWAQPFLERGLAVLALDTPGSGEIADSVPAAPGQEDVGWAIVEAARTLPGVDPRRIALLGVSLRGAYAVQLAHAVPEFAAAVAVTAPFDPQPYVGALGELVRHDVALAAGVTPEDLPRLAPTLSLEPIAPSLRTPLLVVGAGNDLVVPPSESLRLYRAAGSIKHLLFFERANHVAFTHLEQWTALAAAWLAVMLGV</sequence>
<name>B9L524_THERP</name>
<dbReference type="KEGG" id="tro:trd_A0889"/>
<proteinExistence type="predicted"/>
<dbReference type="PANTHER" id="PTHR22946">
    <property type="entry name" value="DIENELACTONE HYDROLASE DOMAIN-CONTAINING PROTEIN-RELATED"/>
    <property type="match status" value="1"/>
</dbReference>
<evidence type="ECO:0000256" key="2">
    <source>
        <dbReference type="SAM" id="MobiDB-lite"/>
    </source>
</evidence>
<dbReference type="eggNOG" id="COG1073">
    <property type="taxonomic scope" value="Bacteria"/>
</dbReference>
<accession>B9L524</accession>
<keyword evidence="3" id="KW-0614">Plasmid</keyword>
<feature type="compositionally biased region" description="Basic and acidic residues" evidence="2">
    <location>
        <begin position="76"/>
        <end position="94"/>
    </location>
</feature>
<dbReference type="Gene3D" id="1.20.1440.110">
    <property type="entry name" value="acylaminoacyl peptidase"/>
    <property type="match status" value="1"/>
</dbReference>
<dbReference type="AlphaFoldDB" id="B9L524"/>
<evidence type="ECO:0000313" key="4">
    <source>
        <dbReference type="Proteomes" id="UP000000447"/>
    </source>
</evidence>
<organism evidence="3 4">
    <name type="scientific">Thermomicrobium roseum (strain ATCC 27502 / DSM 5159 / P-2)</name>
    <dbReference type="NCBI Taxonomy" id="309801"/>
    <lineage>
        <taxon>Bacteria</taxon>
        <taxon>Pseudomonadati</taxon>
        <taxon>Thermomicrobiota</taxon>
        <taxon>Thermomicrobia</taxon>
        <taxon>Thermomicrobiales</taxon>
        <taxon>Thermomicrobiaceae</taxon>
        <taxon>Thermomicrobium</taxon>
    </lineage>
</organism>
<evidence type="ECO:0008006" key="5">
    <source>
        <dbReference type="Google" id="ProtNLM"/>
    </source>
</evidence>
<feature type="region of interest" description="Disordered" evidence="2">
    <location>
        <begin position="1"/>
        <end position="51"/>
    </location>
</feature>
<keyword evidence="4" id="KW-1185">Reference proteome</keyword>
<dbReference type="EMBL" id="CP001276">
    <property type="protein sequence ID" value="ACM06986.1"/>
    <property type="molecule type" value="Genomic_DNA"/>
</dbReference>
<dbReference type="Proteomes" id="UP000000447">
    <property type="component" value="Plasmid unnamed"/>
</dbReference>
<gene>
    <name evidence="3" type="ordered locus">trd_A0889</name>
</gene>
<dbReference type="Gene3D" id="3.40.50.1820">
    <property type="entry name" value="alpha/beta hydrolase"/>
    <property type="match status" value="1"/>
</dbReference>
<dbReference type="OrthoDB" id="9806163at2"/>
<evidence type="ECO:0000313" key="3">
    <source>
        <dbReference type="EMBL" id="ACM06986.1"/>
    </source>
</evidence>
<keyword evidence="1" id="KW-0378">Hydrolase</keyword>
<dbReference type="InterPro" id="IPR010520">
    <property type="entry name" value="FrsA-like"/>
</dbReference>
<feature type="compositionally biased region" description="Basic residues" evidence="2">
    <location>
        <begin position="101"/>
        <end position="110"/>
    </location>
</feature>
<geneLocation type="plasmid" evidence="4">
    <name>Tros</name>
</geneLocation>
<feature type="region of interest" description="Disordered" evidence="2">
    <location>
        <begin position="76"/>
        <end position="110"/>
    </location>
</feature>
<evidence type="ECO:0000256" key="1">
    <source>
        <dbReference type="ARBA" id="ARBA00022801"/>
    </source>
</evidence>
<dbReference type="GO" id="GO:0016787">
    <property type="term" value="F:hydrolase activity"/>
    <property type="evidence" value="ECO:0007669"/>
    <property type="project" value="UniProtKB-KW"/>
</dbReference>
<dbReference type="InterPro" id="IPR029058">
    <property type="entry name" value="AB_hydrolase_fold"/>
</dbReference>